<name>A0A7K8XAI9_9PICI</name>
<dbReference type="AlphaFoldDB" id="A0A7K8XAI9"/>
<accession>A0A7K8XAI9</accession>
<organism evidence="2 3">
    <name type="scientific">Eubucco bourcierii</name>
    <name type="common">red-headed barbet</name>
    <dbReference type="NCBI Taxonomy" id="91767"/>
    <lineage>
        <taxon>Eukaryota</taxon>
        <taxon>Metazoa</taxon>
        <taxon>Chordata</taxon>
        <taxon>Craniata</taxon>
        <taxon>Vertebrata</taxon>
        <taxon>Euteleostomi</taxon>
        <taxon>Archelosauria</taxon>
        <taxon>Archosauria</taxon>
        <taxon>Dinosauria</taxon>
        <taxon>Saurischia</taxon>
        <taxon>Theropoda</taxon>
        <taxon>Coelurosauria</taxon>
        <taxon>Aves</taxon>
        <taxon>Neognathae</taxon>
        <taxon>Neoaves</taxon>
        <taxon>Telluraves</taxon>
        <taxon>Coraciimorphae</taxon>
        <taxon>Piciformes</taxon>
        <taxon>Ramphastidae</taxon>
        <taxon>Eubucco</taxon>
    </lineage>
</organism>
<dbReference type="OrthoDB" id="2408655at2759"/>
<feature type="non-terminal residue" evidence="2">
    <location>
        <position position="177"/>
    </location>
</feature>
<dbReference type="InterPro" id="IPR026213">
    <property type="entry name" value="GRINL1"/>
</dbReference>
<feature type="region of interest" description="Disordered" evidence="1">
    <location>
        <begin position="91"/>
        <end position="118"/>
    </location>
</feature>
<reference evidence="2 3" key="1">
    <citation type="submission" date="2019-09" db="EMBL/GenBank/DDBJ databases">
        <title>Bird 10,000 Genomes (B10K) Project - Family phase.</title>
        <authorList>
            <person name="Zhang G."/>
        </authorList>
    </citation>
    <scope>NUCLEOTIDE SEQUENCE [LARGE SCALE GENOMIC DNA]</scope>
    <source>
        <strain evidence="2">B10K-DU-001-04</strain>
        <tissue evidence="2">Muscle</tissue>
    </source>
</reference>
<keyword evidence="3" id="KW-1185">Reference proteome</keyword>
<feature type="compositionally biased region" description="Polar residues" evidence="1">
    <location>
        <begin position="145"/>
        <end position="159"/>
    </location>
</feature>
<evidence type="ECO:0000313" key="3">
    <source>
        <dbReference type="Proteomes" id="UP000583613"/>
    </source>
</evidence>
<evidence type="ECO:0000256" key="1">
    <source>
        <dbReference type="SAM" id="MobiDB-lite"/>
    </source>
</evidence>
<sequence length="177" mass="20092">VLYVFCLRKFISRLPDKGKKISDFAEKLMFAIVQEEELARTAELLSAVRLEFQVKQEEINTSKRQIMLNEDTLSHEDSSLFNKTKNVNKVSEISSQRQDAEHTQLGDSAKVLDDERTQKKDNEVKTVAKDQNLFCEVISKSATNSHLRNDQQVSQSNTEDGTENIGALDNDKDALVD</sequence>
<feature type="region of interest" description="Disordered" evidence="1">
    <location>
        <begin position="145"/>
        <end position="177"/>
    </location>
</feature>
<dbReference type="Proteomes" id="UP000583613">
    <property type="component" value="Unassembled WGS sequence"/>
</dbReference>
<dbReference type="EMBL" id="VWZE01005884">
    <property type="protein sequence ID" value="NXF87648.1"/>
    <property type="molecule type" value="Genomic_DNA"/>
</dbReference>
<protein>
    <submittedName>
        <fullName evidence="2">GRL1A polymerase</fullName>
    </submittedName>
</protein>
<proteinExistence type="predicted"/>
<feature type="non-terminal residue" evidence="2">
    <location>
        <position position="1"/>
    </location>
</feature>
<comment type="caution">
    <text evidence="2">The sequence shown here is derived from an EMBL/GenBank/DDBJ whole genome shotgun (WGS) entry which is preliminary data.</text>
</comment>
<gene>
    <name evidence="2" type="primary">Polr2m_1</name>
    <name evidence="2" type="ORF">EUBBOU_R14977</name>
</gene>
<dbReference type="GO" id="GO:0003711">
    <property type="term" value="F:transcription elongation factor activity"/>
    <property type="evidence" value="ECO:0007669"/>
    <property type="project" value="InterPro"/>
</dbReference>
<evidence type="ECO:0000313" key="2">
    <source>
        <dbReference type="EMBL" id="NXF87648.1"/>
    </source>
</evidence>
<dbReference type="Pfam" id="PF15328">
    <property type="entry name" value="GCOM2"/>
    <property type="match status" value="1"/>
</dbReference>
<feature type="compositionally biased region" description="Basic and acidic residues" evidence="1">
    <location>
        <begin position="98"/>
        <end position="118"/>
    </location>
</feature>
<dbReference type="GO" id="GO:0005634">
    <property type="term" value="C:nucleus"/>
    <property type="evidence" value="ECO:0007669"/>
    <property type="project" value="InterPro"/>
</dbReference>
<dbReference type="GO" id="GO:0006368">
    <property type="term" value="P:transcription elongation by RNA polymerase II"/>
    <property type="evidence" value="ECO:0007669"/>
    <property type="project" value="InterPro"/>
</dbReference>